<comment type="caution">
    <text evidence="1">The sequence shown here is derived from an EMBL/GenBank/DDBJ whole genome shotgun (WGS) entry which is preliminary data.</text>
</comment>
<evidence type="ECO:0008006" key="3">
    <source>
        <dbReference type="Google" id="ProtNLM"/>
    </source>
</evidence>
<protein>
    <recommendedName>
        <fullName evidence="3">DUF4176 domain-containing protein</fullName>
    </recommendedName>
</protein>
<dbReference type="EMBL" id="SMBP01000007">
    <property type="protein sequence ID" value="TCU60398.1"/>
    <property type="molecule type" value="Genomic_DNA"/>
</dbReference>
<name>A0A4R3TEM3_9FIRM</name>
<proteinExistence type="predicted"/>
<dbReference type="RefSeq" id="WP_008687722.1">
    <property type="nucleotide sequence ID" value="NZ_AP024510.1"/>
</dbReference>
<dbReference type="Proteomes" id="UP000295773">
    <property type="component" value="Unassembled WGS sequence"/>
</dbReference>
<dbReference type="GeneID" id="73796013"/>
<keyword evidence="2" id="KW-1185">Reference proteome</keyword>
<accession>A0A4R3TEM3</accession>
<dbReference type="InterPro" id="IPR025233">
    <property type="entry name" value="DUF4176"/>
</dbReference>
<dbReference type="Pfam" id="PF13780">
    <property type="entry name" value="DUF4176"/>
    <property type="match status" value="1"/>
</dbReference>
<gene>
    <name evidence="1" type="ORF">EDD61_10794</name>
</gene>
<evidence type="ECO:0000313" key="2">
    <source>
        <dbReference type="Proteomes" id="UP000295773"/>
    </source>
</evidence>
<sequence>MNKTNLQELLPLGSIVTLKKGTKKIMICGRIQEEATTKKIYDYAACYYPEGILNPHELFLFQHEDVEFVYFVGMQDSEEFSFRDFLIGKLKEKGMLET</sequence>
<dbReference type="AlphaFoldDB" id="A0A4R3TEM3"/>
<evidence type="ECO:0000313" key="1">
    <source>
        <dbReference type="EMBL" id="TCU60398.1"/>
    </source>
</evidence>
<reference evidence="1 2" key="1">
    <citation type="submission" date="2019-03" db="EMBL/GenBank/DDBJ databases">
        <title>Genomic Encyclopedia of Type Strains, Phase IV (KMG-IV): sequencing the most valuable type-strain genomes for metagenomic binning, comparative biology and taxonomic classification.</title>
        <authorList>
            <person name="Goeker M."/>
        </authorList>
    </citation>
    <scope>NUCLEOTIDE SEQUENCE [LARGE SCALE GENOMIC DNA]</scope>
    <source>
        <strain evidence="1 2">DSM 29481</strain>
    </source>
</reference>
<organism evidence="1 2">
    <name type="scientific">Longicatena caecimuris</name>
    <dbReference type="NCBI Taxonomy" id="1796635"/>
    <lineage>
        <taxon>Bacteria</taxon>
        <taxon>Bacillati</taxon>
        <taxon>Bacillota</taxon>
        <taxon>Erysipelotrichia</taxon>
        <taxon>Erysipelotrichales</taxon>
        <taxon>Erysipelotrichaceae</taxon>
        <taxon>Longicatena</taxon>
    </lineage>
</organism>